<name>A0A418QUT8_9BACT</name>
<dbReference type="InterPro" id="IPR007484">
    <property type="entry name" value="Peptidase_M28"/>
</dbReference>
<reference evidence="3 4" key="1">
    <citation type="submission" date="2019-01" db="EMBL/GenBank/DDBJ databases">
        <title>Hymenobacter humicola sp. nov., isolated from soils in Antarctica.</title>
        <authorList>
            <person name="Sedlacek I."/>
            <person name="Holochova P."/>
            <person name="Kralova S."/>
            <person name="Pantucek R."/>
            <person name="Stankova E."/>
            <person name="Vrbovska V."/>
            <person name="Kristofova L."/>
            <person name="Svec P."/>
            <person name="Busse H.-J."/>
        </authorList>
    </citation>
    <scope>NUCLEOTIDE SEQUENCE [LARGE SCALE GENOMIC DNA]</scope>
    <source>
        <strain evidence="3 4">CCM 8852</strain>
    </source>
</reference>
<evidence type="ECO:0000256" key="1">
    <source>
        <dbReference type="SAM" id="SignalP"/>
    </source>
</evidence>
<dbReference type="Gene3D" id="3.40.630.10">
    <property type="entry name" value="Zn peptidases"/>
    <property type="match status" value="1"/>
</dbReference>
<feature type="signal peptide" evidence="1">
    <location>
        <begin position="1"/>
        <end position="29"/>
    </location>
</feature>
<dbReference type="Proteomes" id="UP000284250">
    <property type="component" value="Unassembled WGS sequence"/>
</dbReference>
<evidence type="ECO:0000313" key="3">
    <source>
        <dbReference type="EMBL" id="RIY08898.1"/>
    </source>
</evidence>
<dbReference type="PANTHER" id="PTHR12147">
    <property type="entry name" value="METALLOPEPTIDASE M28 FAMILY MEMBER"/>
    <property type="match status" value="1"/>
</dbReference>
<dbReference type="AlphaFoldDB" id="A0A418QUT8"/>
<dbReference type="PANTHER" id="PTHR12147:SF26">
    <property type="entry name" value="PEPTIDASE M28 DOMAIN-CONTAINING PROTEIN"/>
    <property type="match status" value="1"/>
</dbReference>
<evidence type="ECO:0000313" key="4">
    <source>
        <dbReference type="Proteomes" id="UP000284250"/>
    </source>
</evidence>
<dbReference type="InterPro" id="IPR045175">
    <property type="entry name" value="M28_fam"/>
</dbReference>
<gene>
    <name evidence="3" type="ORF">D0T11_13305</name>
</gene>
<feature type="chain" id="PRO_5019404434" evidence="1">
    <location>
        <begin position="30"/>
        <end position="437"/>
    </location>
</feature>
<dbReference type="EMBL" id="QYCN01000019">
    <property type="protein sequence ID" value="RIY08898.1"/>
    <property type="molecule type" value="Genomic_DNA"/>
</dbReference>
<dbReference type="RefSeq" id="WP_119656290.1">
    <property type="nucleotide sequence ID" value="NZ_JBHUOI010000052.1"/>
</dbReference>
<dbReference type="GO" id="GO:0008235">
    <property type="term" value="F:metalloexopeptidase activity"/>
    <property type="evidence" value="ECO:0007669"/>
    <property type="project" value="InterPro"/>
</dbReference>
<dbReference type="GO" id="GO:0006508">
    <property type="term" value="P:proteolysis"/>
    <property type="evidence" value="ECO:0007669"/>
    <property type="project" value="InterPro"/>
</dbReference>
<dbReference type="SUPFAM" id="SSF53187">
    <property type="entry name" value="Zn-dependent exopeptidases"/>
    <property type="match status" value="1"/>
</dbReference>
<proteinExistence type="predicted"/>
<accession>A0A418QUT8</accession>
<keyword evidence="1" id="KW-0732">Signal</keyword>
<feature type="domain" description="Peptidase M28" evidence="2">
    <location>
        <begin position="231"/>
        <end position="425"/>
    </location>
</feature>
<dbReference type="Pfam" id="PF04389">
    <property type="entry name" value="Peptidase_M28"/>
    <property type="match status" value="1"/>
</dbReference>
<dbReference type="OrthoDB" id="844214at2"/>
<evidence type="ECO:0000259" key="2">
    <source>
        <dbReference type="Pfam" id="PF04389"/>
    </source>
</evidence>
<sequence>MNRYAARFRALAVAGLLATCLLLAPAAGAQNMVRARQTVAYLSAPARHGRGYVNHGEQRAARYLQHRYKALGLLPLSPGYRQPFSLPINTFPGRAELQVDGQVLRPGLDFIAAPTSGPGHLRGPAHRLDTLVFSQLTAQTALLATRLTGAVLVLTQAEERRLASLPAAVQAHLASAAARVTLVSVKLTASLAGEQAARPHLEVLASRWPARAGTVAVRLDARRYAAYPTQNVVGYLPGTARPDSFLVVSAHYDHLGQLGRSTYFPGANDNASGVAMLLELAAHYARPKNRPAYSVAFLAFGAEEAGLIGSRYFVEHPLIPLSQIRFLANLDLLGTGDEGLTVVNGRVLEPQFDQLRQLNARHQYVASLAARGRAANSDHFFFSEHGVPAFFFYTRGGSTAYHDVLDRFETLPLTGFASVFQLLRDFLNLQGASPKRP</sequence>
<organism evidence="3 4">
    <name type="scientific">Hymenobacter rubripertinctus</name>
    <dbReference type="NCBI Taxonomy" id="2029981"/>
    <lineage>
        <taxon>Bacteria</taxon>
        <taxon>Pseudomonadati</taxon>
        <taxon>Bacteroidota</taxon>
        <taxon>Cytophagia</taxon>
        <taxon>Cytophagales</taxon>
        <taxon>Hymenobacteraceae</taxon>
        <taxon>Hymenobacter</taxon>
    </lineage>
</organism>
<keyword evidence="3" id="KW-0378">Hydrolase</keyword>
<comment type="caution">
    <text evidence="3">The sequence shown here is derived from an EMBL/GenBank/DDBJ whole genome shotgun (WGS) entry which is preliminary data.</text>
</comment>
<keyword evidence="4" id="KW-1185">Reference proteome</keyword>
<protein>
    <submittedName>
        <fullName evidence="3">M20/M25/M40 family metallo-hydrolase</fullName>
    </submittedName>
</protein>